<dbReference type="EMBL" id="QGKY02000164">
    <property type="protein sequence ID" value="KAF2593137.1"/>
    <property type="molecule type" value="Genomic_DNA"/>
</dbReference>
<organism evidence="1">
    <name type="scientific">Brassica cretica</name>
    <name type="common">Mustard</name>
    <dbReference type="NCBI Taxonomy" id="69181"/>
    <lineage>
        <taxon>Eukaryota</taxon>
        <taxon>Viridiplantae</taxon>
        <taxon>Streptophyta</taxon>
        <taxon>Embryophyta</taxon>
        <taxon>Tracheophyta</taxon>
        <taxon>Spermatophyta</taxon>
        <taxon>Magnoliopsida</taxon>
        <taxon>eudicotyledons</taxon>
        <taxon>Gunneridae</taxon>
        <taxon>Pentapetalae</taxon>
        <taxon>rosids</taxon>
        <taxon>malvids</taxon>
        <taxon>Brassicales</taxon>
        <taxon>Brassicaceae</taxon>
        <taxon>Brassiceae</taxon>
        <taxon>Brassica</taxon>
    </lineage>
</organism>
<sequence>MPRGMTEFMGLKINPSLDTFTFVDCSIISSERIIKDLQVEISDAIFPVDFHVIGLLRSSSSYGQGREDMPNIGFGDEAGFVVAIDTDYFERVKKRASIELCLSSTVLAPDEHGVYKDQKGRARVNNGTIINVSKADMADILGRAAGTESTAVKRDHAEFMIDQLVDAHVKMVDDFFRKLDATYIQLNNIIGRLSECLENLELRVDRISATIKKREQYRTRGEKSIRSFVGCWFEMF</sequence>
<reference evidence="1" key="1">
    <citation type="submission" date="2019-12" db="EMBL/GenBank/DDBJ databases">
        <title>Genome sequencing and annotation of Brassica cretica.</title>
        <authorList>
            <person name="Studholme D.J."/>
            <person name="Sarris P.F."/>
        </authorList>
    </citation>
    <scope>NUCLEOTIDE SEQUENCE</scope>
    <source>
        <strain evidence="1">PFS-102/07</strain>
        <tissue evidence="1">Leaf</tissue>
    </source>
</reference>
<evidence type="ECO:0000313" key="1">
    <source>
        <dbReference type="EMBL" id="KAF2593137.1"/>
    </source>
</evidence>
<protein>
    <submittedName>
        <fullName evidence="1">Uncharacterized protein</fullName>
    </submittedName>
</protein>
<comment type="caution">
    <text evidence="1">The sequence shown here is derived from an EMBL/GenBank/DDBJ whole genome shotgun (WGS) entry which is preliminary data.</text>
</comment>
<gene>
    <name evidence="1" type="ORF">F2Q70_00043295</name>
</gene>
<proteinExistence type="predicted"/>
<dbReference type="AlphaFoldDB" id="A0A8S9KH81"/>
<accession>A0A8S9KH81</accession>
<name>A0A8S9KH81_BRACR</name>